<keyword evidence="2" id="KW-0808">Transferase</keyword>
<gene>
    <name evidence="2" type="ORF">B1813_08575</name>
</gene>
<accession>A0A1V9A5B8</accession>
<name>A0A1V9A5B8_SACPI</name>
<dbReference type="Gene3D" id="3.40.630.30">
    <property type="match status" value="1"/>
</dbReference>
<protein>
    <submittedName>
        <fullName evidence="2">GNAT family N-acetyltransferase</fullName>
    </submittedName>
</protein>
<dbReference type="EMBL" id="MWIH01000005">
    <property type="protein sequence ID" value="OQO92271.1"/>
    <property type="molecule type" value="Genomic_DNA"/>
</dbReference>
<dbReference type="PANTHER" id="PTHR43792">
    <property type="entry name" value="GNAT FAMILY, PUTATIVE (AFU_ORTHOLOGUE AFUA_3G00765)-RELATED-RELATED"/>
    <property type="match status" value="1"/>
</dbReference>
<evidence type="ECO:0000313" key="2">
    <source>
        <dbReference type="EMBL" id="OQO92271.1"/>
    </source>
</evidence>
<comment type="caution">
    <text evidence="2">The sequence shown here is derived from an EMBL/GenBank/DDBJ whole genome shotgun (WGS) entry which is preliminary data.</text>
</comment>
<proteinExistence type="predicted"/>
<organism evidence="2 3">
    <name type="scientific">Saccharomonospora piscinae</name>
    <dbReference type="NCBI Taxonomy" id="687388"/>
    <lineage>
        <taxon>Bacteria</taxon>
        <taxon>Bacillati</taxon>
        <taxon>Actinomycetota</taxon>
        <taxon>Actinomycetes</taxon>
        <taxon>Pseudonocardiales</taxon>
        <taxon>Pseudonocardiaceae</taxon>
        <taxon>Saccharomonospora</taxon>
    </lineage>
</organism>
<evidence type="ECO:0000313" key="3">
    <source>
        <dbReference type="Proteomes" id="UP000192591"/>
    </source>
</evidence>
<keyword evidence="3" id="KW-1185">Reference proteome</keyword>
<dbReference type="InterPro" id="IPR051531">
    <property type="entry name" value="N-acetyltransferase"/>
</dbReference>
<sequence>MTRRLEPLRTRRLLLRPFTDADLAVVVGIQSARDTHPHESAPRTPQEARTQFDSWRQHWAEHGYGYLAVERTGIPGVIGVGGVQATELGGERVLNLYYRFRPEVWGRGYAPEMAAEVLRWAQRELPERPVVIVTNVTNAPARRVAAKLAFREYRRALYAGAPAVYYRRDPAHGAVGGTGEDGTR</sequence>
<dbReference type="PROSITE" id="PS51186">
    <property type="entry name" value="GNAT"/>
    <property type="match status" value="1"/>
</dbReference>
<evidence type="ECO:0000259" key="1">
    <source>
        <dbReference type="PROSITE" id="PS51186"/>
    </source>
</evidence>
<dbReference type="AlphaFoldDB" id="A0A1V9A5B8"/>
<reference evidence="2 3" key="1">
    <citation type="submission" date="2017-02" db="EMBL/GenBank/DDBJ databases">
        <title>Draft genome of Saccharomonospora sp. 154.</title>
        <authorList>
            <person name="Alonso-Carmona G.S."/>
            <person name="De La Haba R."/>
            <person name="Vera-Gargallo B."/>
            <person name="Sandoval-Trujillo A.H."/>
            <person name="Ramirez-Duran N."/>
            <person name="Ventosa A."/>
        </authorList>
    </citation>
    <scope>NUCLEOTIDE SEQUENCE [LARGE SCALE GENOMIC DNA]</scope>
    <source>
        <strain evidence="2 3">LRS4.154</strain>
    </source>
</reference>
<dbReference type="PANTHER" id="PTHR43792:SF1">
    <property type="entry name" value="N-ACETYLTRANSFERASE DOMAIN-CONTAINING PROTEIN"/>
    <property type="match status" value="1"/>
</dbReference>
<dbReference type="InterPro" id="IPR016181">
    <property type="entry name" value="Acyl_CoA_acyltransferase"/>
</dbReference>
<feature type="domain" description="N-acetyltransferase" evidence="1">
    <location>
        <begin position="13"/>
        <end position="171"/>
    </location>
</feature>
<dbReference type="Pfam" id="PF13302">
    <property type="entry name" value="Acetyltransf_3"/>
    <property type="match status" value="1"/>
</dbReference>
<dbReference type="GO" id="GO:0016747">
    <property type="term" value="F:acyltransferase activity, transferring groups other than amino-acyl groups"/>
    <property type="evidence" value="ECO:0007669"/>
    <property type="project" value="InterPro"/>
</dbReference>
<dbReference type="STRING" id="1962155.B1813_08575"/>
<dbReference type="Proteomes" id="UP000192591">
    <property type="component" value="Unassembled WGS sequence"/>
</dbReference>
<dbReference type="InterPro" id="IPR000182">
    <property type="entry name" value="GNAT_dom"/>
</dbReference>
<dbReference type="SUPFAM" id="SSF55729">
    <property type="entry name" value="Acyl-CoA N-acyltransferases (Nat)"/>
    <property type="match status" value="1"/>
</dbReference>
<dbReference type="RefSeq" id="WP_081191364.1">
    <property type="nucleotide sequence ID" value="NZ_MWIH01000005.1"/>
</dbReference>